<comment type="caution">
    <text evidence="1">The sequence shown here is derived from an EMBL/GenBank/DDBJ whole genome shotgun (WGS) entry which is preliminary data.</text>
</comment>
<sequence>MDHGAHKILESATFRTLHAQNFSRASSQASYVLTDLLERYLTLLSSTAGKFAEHAGRGRSIGVRDAVCALDELGVGVDELRDWCVSEGGEMSGRYGIKGAWLGEFNAHLADGLKQDTDDAFPLHYRPLDDITNGRPPGDEPEADADAEDDDYEMMMDTDVNVLETSAPFVRKAEHPPPSTSTARPPHFHSPTSPSSYSLPQIQTTFSSPHGHQPLTLPLSPVSNPGSPSRKRARTASWQAPQHVPNFLPPFPTMSTDVVRVADGEAVGESGSRGLLHEPGEGPPASLQEPAQPGLDIGLVKMEIQGQSSIPNPTAPVVAAAVSAAQVVTSSDYLSQVPYSESTLSSVPEWHLPQPPPPPSTAPISTRLPTPQTEPAFIKAYHHILTHSSQSHSSHAYGYPHTNGHTNIANGVSNPLRHKIAMSLMFEMQCTPRWELADTLFGGVGPCVPRSAVVAPTHPLPVASSRGKMEVGGSGKEKEKDVKLPGAQPRAVSTNERVAHLVSQQSSRIPELARRVLPPAILTRTSRLSHPPVIMRGTQKLTYGSGSPAPWNGGANSASSANAGKAKGGKGDKNKDKNGMDKEDVDDDEKGDGGGREAAKTAVLPDARMFATWDADKKDYRTPLNMQTGSPSSAMQRTTKRTKPPNLALFHQEPSESSNISLDSDSDEDVDLDADGPELDDDDTISPPYSNGVHRHSRTLPILTLDSDGDEDKDDGADDDIKLDLGDDGDADELSKDLRALEKLRKSVQKNLRLRPIRSSQRLPKVSLTPSANSESPASAKSLLSKSPSFQRLRKPSSQASLTPTEPAPSPSPSPNTTVRSPSSSVSYSSSKSPGSPWNAVDSTSSTDDTETDVDTDVNTVDTDVSVSTTDTNVSDEPMSATSIISNYFTPLSEHNPSPASFLISHPPLSPPMQTSLVPTPITLDHLQSILAITDTRPLMIDTRPPPVHLAAHVVDSVNLAIPSLLLKRTRKQKRSVTSTTFPTLHSLRQYITTDESLTVWDSLLVQGQPSARWDGTLVVYDHHMDALQKEDPNSASWTLLYILEPILRGISTGRLCYLEGGFAAALSRKDFASGYIVAGNSTTGSAFVGNGGWLTEPDAKKPKPNDTPSIKKLPSLGLFQLDTQTAARSKQLPEIDLSSSATASPSESRQDFTTSSSSPNLSPNPQGSSSNVSSPSPTRLHHLHVSPPTSYLTAHTSSYLGDPPRSPMPVMPSAMAASSPISPYMNGRFKSSSLGPASSSPGRQPSTTPSGTPGSLGRGKISVAIPNHLIIDSSPSPPPSQSHPHLSFRKPLPPSNFRRPSIQRLNTRSVEKLPSISTGVEPTKPKLGLDIKSTEGLPRLDIKSAAAVSSLPRLDIKSATRTKSAERLPKLSLRTTGIGPSVKGRSATLSVPPSAIGDGGGFANNFRGGGGSGVDGTLAWGSSIGGSGYGGHGNQAMRSPVDWGFLNAGYGKMAQTVTGGQAMQDDDNTGEKLGEGERGRSRDKGGEDRLTPYYTPPHSPGTPKAPVFEGRLNGFDDTRNENGIPPSPKTARPDSSSPAPGFPPFLPRVDVVSSDSSSNGDISYPASPSHAEFPRSPMAMSFGMDPPPTAFGSSFPHHSDLDHDPRSDDTDGPPTTEDPHPPFTVSIILPQFLFLGPEPSAEDHLQMLKDHGVKRILNLAIECDENDHGLALAQTFEKYTKIAMRDHVEEEGVVGKVREVCDILDDARLHSAPTFVHCKAGKSRSVTAIIAYLIHANHWTLSKAYAFVLERRKGISPNIGFVSELMTFEEEELGGKSIGVQPSVPGGQQGDSSVNQAYHGVGAGGRRGGHIRESLPPVFTTAGPVSALEPIGNGLGGEGDAGPMSAGTLLVGSVRAEVGQDMEIKDAQGRWRHARRAPVDEQTLQPMRRVSKAGLESSAYGYGVP</sequence>
<accession>A0ACB7IJE4</accession>
<name>A0ACB7IJE4_PLECO</name>
<gene>
    <name evidence="1" type="ORF">CCMSSC00406_0009801</name>
</gene>
<keyword evidence="2" id="KW-1185">Reference proteome</keyword>
<proteinExistence type="predicted"/>
<evidence type="ECO:0000313" key="1">
    <source>
        <dbReference type="EMBL" id="KAG9217981.1"/>
    </source>
</evidence>
<protein>
    <submittedName>
        <fullName evidence="1">Uncharacterized protein</fullName>
    </submittedName>
</protein>
<organism evidence="1 2">
    <name type="scientific">Pleurotus cornucopiae</name>
    <name type="common">Cornucopia mushroom</name>
    <dbReference type="NCBI Taxonomy" id="5321"/>
    <lineage>
        <taxon>Eukaryota</taxon>
        <taxon>Fungi</taxon>
        <taxon>Dikarya</taxon>
        <taxon>Basidiomycota</taxon>
        <taxon>Agaricomycotina</taxon>
        <taxon>Agaricomycetes</taxon>
        <taxon>Agaricomycetidae</taxon>
        <taxon>Agaricales</taxon>
        <taxon>Pleurotineae</taxon>
        <taxon>Pleurotaceae</taxon>
        <taxon>Pleurotus</taxon>
    </lineage>
</organism>
<evidence type="ECO:0000313" key="2">
    <source>
        <dbReference type="Proteomes" id="UP000824881"/>
    </source>
</evidence>
<reference evidence="1 2" key="1">
    <citation type="journal article" date="2021" name="Appl. Environ. Microbiol.">
        <title>Genetic linkage and physical mapping for an oyster mushroom Pleurotus cornucopiae and QTL analysis for the trait cap color.</title>
        <authorList>
            <person name="Zhang Y."/>
            <person name="Gao W."/>
            <person name="Sonnenberg A."/>
            <person name="Chen Q."/>
            <person name="Zhang J."/>
            <person name="Huang C."/>
        </authorList>
    </citation>
    <scope>NUCLEOTIDE SEQUENCE [LARGE SCALE GENOMIC DNA]</scope>
    <source>
        <strain evidence="1">CCMSSC00406</strain>
    </source>
</reference>
<dbReference type="EMBL" id="WQMT02000011">
    <property type="protein sequence ID" value="KAG9217981.1"/>
    <property type="molecule type" value="Genomic_DNA"/>
</dbReference>
<dbReference type="Proteomes" id="UP000824881">
    <property type="component" value="Unassembled WGS sequence"/>
</dbReference>